<dbReference type="EMBL" id="JBHLTG010000005">
    <property type="protein sequence ID" value="MFC0680088.1"/>
    <property type="molecule type" value="Genomic_DNA"/>
</dbReference>
<accession>A0ABV6RSX8</accession>
<keyword evidence="1" id="KW-0812">Transmembrane</keyword>
<reference evidence="2 3" key="1">
    <citation type="submission" date="2024-09" db="EMBL/GenBank/DDBJ databases">
        <authorList>
            <person name="Sun Q."/>
            <person name="Mori K."/>
        </authorList>
    </citation>
    <scope>NUCLEOTIDE SEQUENCE [LARGE SCALE GENOMIC DNA]</scope>
    <source>
        <strain evidence="2 3">KCTC 23076</strain>
    </source>
</reference>
<keyword evidence="1" id="KW-0472">Membrane</keyword>
<feature type="transmembrane region" description="Helical" evidence="1">
    <location>
        <begin position="47"/>
        <end position="65"/>
    </location>
</feature>
<protein>
    <submittedName>
        <fullName evidence="2">Uncharacterized protein</fullName>
    </submittedName>
</protein>
<evidence type="ECO:0000256" key="1">
    <source>
        <dbReference type="SAM" id="Phobius"/>
    </source>
</evidence>
<dbReference type="Proteomes" id="UP001589896">
    <property type="component" value="Unassembled WGS sequence"/>
</dbReference>
<sequence>MTEQQLSRTGRRNPFGLPFLALLGLAALGLPRVVLHDLGIIDESHPLSWVFALGALAATVAAALIAKVPSPFLTVLAVGSIFGVMLVITHQLFWDVKYGGNPPVVAGSEVIPQIAAAASGLFTGVIMGVVGGLLAWGLQAILRRAKQ</sequence>
<name>A0ABV6RSX8_9GAMM</name>
<feature type="transmembrane region" description="Helical" evidence="1">
    <location>
        <begin position="15"/>
        <end position="35"/>
    </location>
</feature>
<proteinExistence type="predicted"/>
<organism evidence="2 3">
    <name type="scientific">Lysobacter korlensis</name>
    <dbReference type="NCBI Taxonomy" id="553636"/>
    <lineage>
        <taxon>Bacteria</taxon>
        <taxon>Pseudomonadati</taxon>
        <taxon>Pseudomonadota</taxon>
        <taxon>Gammaproteobacteria</taxon>
        <taxon>Lysobacterales</taxon>
        <taxon>Lysobacteraceae</taxon>
        <taxon>Lysobacter</taxon>
    </lineage>
</organism>
<feature type="transmembrane region" description="Helical" evidence="1">
    <location>
        <begin position="72"/>
        <end position="94"/>
    </location>
</feature>
<dbReference type="RefSeq" id="WP_386671515.1">
    <property type="nucleotide sequence ID" value="NZ_JBHLTG010000005.1"/>
</dbReference>
<evidence type="ECO:0000313" key="2">
    <source>
        <dbReference type="EMBL" id="MFC0680088.1"/>
    </source>
</evidence>
<comment type="caution">
    <text evidence="2">The sequence shown here is derived from an EMBL/GenBank/DDBJ whole genome shotgun (WGS) entry which is preliminary data.</text>
</comment>
<keyword evidence="3" id="KW-1185">Reference proteome</keyword>
<evidence type="ECO:0000313" key="3">
    <source>
        <dbReference type="Proteomes" id="UP001589896"/>
    </source>
</evidence>
<keyword evidence="1" id="KW-1133">Transmembrane helix</keyword>
<gene>
    <name evidence="2" type="ORF">ACFFGH_19815</name>
</gene>
<feature type="transmembrane region" description="Helical" evidence="1">
    <location>
        <begin position="114"/>
        <end position="138"/>
    </location>
</feature>